<dbReference type="PANTHER" id="PTHR35446">
    <property type="entry name" value="SI:CH211-175M2.5"/>
    <property type="match status" value="1"/>
</dbReference>
<dbReference type="NCBIfam" id="TIGR00778">
    <property type="entry name" value="ahpD_dom"/>
    <property type="match status" value="1"/>
</dbReference>
<evidence type="ECO:0000313" key="2">
    <source>
        <dbReference type="EMBL" id="KAA0975954.1"/>
    </source>
</evidence>
<name>A0A5B0EA88_9MICC</name>
<dbReference type="Pfam" id="PF02627">
    <property type="entry name" value="CMD"/>
    <property type="match status" value="1"/>
</dbReference>
<dbReference type="PANTHER" id="PTHR35446:SF2">
    <property type="entry name" value="CARBOXYMUCONOLACTONE DECARBOXYLASE-LIKE DOMAIN-CONTAINING PROTEIN"/>
    <property type="match status" value="1"/>
</dbReference>
<reference evidence="2 3" key="1">
    <citation type="submission" date="2019-07" db="EMBL/GenBank/DDBJ databases">
        <title>Analysis of the biochemical properties, biological activity and biotechnological potential of siderophores and biosurfactants produced by Antarctic psychrotolerant bacteria.</title>
        <authorList>
            <person name="Styczynski M."/>
            <person name="Krucon T."/>
            <person name="Decewicz P."/>
            <person name="Dziewit L."/>
        </authorList>
    </citation>
    <scope>NUCLEOTIDE SEQUENCE [LARGE SCALE GENOMIC DNA]</scope>
    <source>
        <strain evidence="2 3">ANT_H27</strain>
    </source>
</reference>
<dbReference type="EMBL" id="VOBL01000013">
    <property type="protein sequence ID" value="KAA0975954.1"/>
    <property type="molecule type" value="Genomic_DNA"/>
</dbReference>
<evidence type="ECO:0000313" key="3">
    <source>
        <dbReference type="Proteomes" id="UP000323856"/>
    </source>
</evidence>
<feature type="domain" description="Carboxymuconolactone decarboxylase-like" evidence="1">
    <location>
        <begin position="37"/>
        <end position="107"/>
    </location>
</feature>
<organism evidence="2 3">
    <name type="scientific">Paeniglutamicibacter gangotriensis</name>
    <dbReference type="NCBI Taxonomy" id="254787"/>
    <lineage>
        <taxon>Bacteria</taxon>
        <taxon>Bacillati</taxon>
        <taxon>Actinomycetota</taxon>
        <taxon>Actinomycetes</taxon>
        <taxon>Micrococcales</taxon>
        <taxon>Micrococcaceae</taxon>
        <taxon>Paeniglutamicibacter</taxon>
    </lineage>
</organism>
<dbReference type="InterPro" id="IPR004675">
    <property type="entry name" value="AhpD_core"/>
</dbReference>
<dbReference type="InterPro" id="IPR029032">
    <property type="entry name" value="AhpD-like"/>
</dbReference>
<dbReference type="RefSeq" id="WP_149620032.1">
    <property type="nucleotide sequence ID" value="NZ_VOBL01000013.1"/>
</dbReference>
<comment type="caution">
    <text evidence="2">The sequence shown here is derived from an EMBL/GenBank/DDBJ whole genome shotgun (WGS) entry which is preliminary data.</text>
</comment>
<dbReference type="Gene3D" id="1.20.1290.10">
    <property type="entry name" value="AhpD-like"/>
    <property type="match status" value="1"/>
</dbReference>
<proteinExistence type="predicted"/>
<dbReference type="AlphaFoldDB" id="A0A5B0EA88"/>
<dbReference type="SUPFAM" id="SSF69118">
    <property type="entry name" value="AhpD-like"/>
    <property type="match status" value="1"/>
</dbReference>
<dbReference type="InterPro" id="IPR003779">
    <property type="entry name" value="CMD-like"/>
</dbReference>
<sequence length="162" mass="17713">MDEMSQEVSLAAPFFLDKSDTASWKALNGLSLKVKEASAAAGLETRLIELLNVRISQINGCAFCLDMHSRMALEAGETSQRLAVLSTWRETELFNDLESAALSVAEAATELPDSETRIAELAMSRLVLNDAQFSAIQWAAIAMNAFNRVSILSQHPVRPSKK</sequence>
<evidence type="ECO:0000259" key="1">
    <source>
        <dbReference type="Pfam" id="PF02627"/>
    </source>
</evidence>
<dbReference type="OrthoDB" id="9801997at2"/>
<accession>A0A5B0EA88</accession>
<gene>
    <name evidence="2" type="ORF">FQ154_12920</name>
</gene>
<protein>
    <submittedName>
        <fullName evidence="2">Carboxymuconolactone decarboxylase family protein</fullName>
    </submittedName>
</protein>
<dbReference type="Proteomes" id="UP000323856">
    <property type="component" value="Unassembled WGS sequence"/>
</dbReference>
<dbReference type="GO" id="GO:0051920">
    <property type="term" value="F:peroxiredoxin activity"/>
    <property type="evidence" value="ECO:0007669"/>
    <property type="project" value="InterPro"/>
</dbReference>